<reference evidence="1 2" key="1">
    <citation type="journal article" date="2018" name="Mol. Biol. Evol.">
        <title>Broad Genomic Sampling Reveals a Smut Pathogenic Ancestry of the Fungal Clade Ustilaginomycotina.</title>
        <authorList>
            <person name="Kijpornyongpan T."/>
            <person name="Mondo S.J."/>
            <person name="Barry K."/>
            <person name="Sandor L."/>
            <person name="Lee J."/>
            <person name="Lipzen A."/>
            <person name="Pangilinan J."/>
            <person name="LaButti K."/>
            <person name="Hainaut M."/>
            <person name="Henrissat B."/>
            <person name="Grigoriev I.V."/>
            <person name="Spatafora J.W."/>
            <person name="Aime M.C."/>
        </authorList>
    </citation>
    <scope>NUCLEOTIDE SEQUENCE [LARGE SCALE GENOMIC DNA]</scope>
    <source>
        <strain evidence="1 2">SA 807</strain>
    </source>
</reference>
<protein>
    <submittedName>
        <fullName evidence="1">Uncharacterized protein</fullName>
    </submittedName>
</protein>
<organism evidence="1 2">
    <name type="scientific">Violaceomyces palustris</name>
    <dbReference type="NCBI Taxonomy" id="1673888"/>
    <lineage>
        <taxon>Eukaryota</taxon>
        <taxon>Fungi</taxon>
        <taxon>Dikarya</taxon>
        <taxon>Basidiomycota</taxon>
        <taxon>Ustilaginomycotina</taxon>
        <taxon>Ustilaginomycetes</taxon>
        <taxon>Violaceomycetales</taxon>
        <taxon>Violaceomycetaceae</taxon>
        <taxon>Violaceomyces</taxon>
    </lineage>
</organism>
<name>A0ACD0NXV0_9BASI</name>
<sequence>MFNKKQDKGPIALPVDQDEEQQSLPPYSEDHAQRRPPPWHSSSTPSESQTFLSRLKSHRLLKPSYLLAFSAVLILFYFLALGGGTGMGGGSRDGGDHLHYGPPPDLPNDVVSSQELESWSDPVTLSPPPFPGKVLKSEIANLEFEDLDVGFFVNAWGRHGGSVLIVKKGEKVKGVKDCDDDRIVCVQVEARYTLEELKDSVLVAKVKREDGMVGLLISAPNHYPEGRAPLHELLEYHVTVHLPSTSASSEKQTPYLLPRLETRTHNFAIEAHDLSPSVRFENLEMNNLNGAISVGSIDSSKSILISNSNGKILTGGRMTSESIRLETKNGSIRTKGEILADKIRIVSENGSIQTDAIVKVEEEEGESKLSSDNGSVSIEEIQSRGSLEVSSRNGKISGTFKVSGGDRLNLSNGNGAIQAKVEILPASSPTESSSVQVDAKSRSGSIQIDYESQPEDVSLHSDVETGMGSVTVTMAKGFRGKWYAKTQVGSIQIQPPRQRSQWLVESDRRDVVGRETYGRLGTPSSNFGQSSIKVVTGSIRQYF</sequence>
<dbReference type="EMBL" id="KZ819910">
    <property type="protein sequence ID" value="PWN50660.1"/>
    <property type="molecule type" value="Genomic_DNA"/>
</dbReference>
<evidence type="ECO:0000313" key="1">
    <source>
        <dbReference type="EMBL" id="PWN50660.1"/>
    </source>
</evidence>
<accession>A0ACD0NXV0</accession>
<keyword evidence="2" id="KW-1185">Reference proteome</keyword>
<dbReference type="Proteomes" id="UP000245626">
    <property type="component" value="Unassembled WGS sequence"/>
</dbReference>
<evidence type="ECO:0000313" key="2">
    <source>
        <dbReference type="Proteomes" id="UP000245626"/>
    </source>
</evidence>
<gene>
    <name evidence="1" type="ORF">IE53DRAFT_387020</name>
</gene>
<proteinExistence type="predicted"/>